<keyword evidence="1" id="KW-1133">Transmembrane helix</keyword>
<keyword evidence="1" id="KW-0472">Membrane</keyword>
<dbReference type="Proteomes" id="UP000034846">
    <property type="component" value="Unassembled WGS sequence"/>
</dbReference>
<feature type="transmembrane region" description="Helical" evidence="1">
    <location>
        <begin position="342"/>
        <end position="366"/>
    </location>
</feature>
<evidence type="ECO:0000313" key="2">
    <source>
        <dbReference type="EMBL" id="KKW28365.1"/>
    </source>
</evidence>
<dbReference type="EMBL" id="LCRD01000074">
    <property type="protein sequence ID" value="KKW28365.1"/>
    <property type="molecule type" value="Genomic_DNA"/>
</dbReference>
<feature type="non-terminal residue" evidence="2">
    <location>
        <position position="414"/>
    </location>
</feature>
<reference evidence="2 3" key="1">
    <citation type="journal article" date="2015" name="Nature">
        <title>rRNA introns, odd ribosomes, and small enigmatic genomes across a large radiation of phyla.</title>
        <authorList>
            <person name="Brown C.T."/>
            <person name="Hug L.A."/>
            <person name="Thomas B.C."/>
            <person name="Sharon I."/>
            <person name="Castelle C.J."/>
            <person name="Singh A."/>
            <person name="Wilkins M.J."/>
            <person name="Williams K.H."/>
            <person name="Banfield J.F."/>
        </authorList>
    </citation>
    <scope>NUCLEOTIDE SEQUENCE [LARGE SCALE GENOMIC DNA]</scope>
</reference>
<dbReference type="AlphaFoldDB" id="A0A0G1XBV9"/>
<feature type="transmembrane region" description="Helical" evidence="1">
    <location>
        <begin position="38"/>
        <end position="55"/>
    </location>
</feature>
<feature type="transmembrane region" description="Helical" evidence="1">
    <location>
        <begin position="6"/>
        <end position="26"/>
    </location>
</feature>
<feature type="transmembrane region" description="Helical" evidence="1">
    <location>
        <begin position="154"/>
        <end position="175"/>
    </location>
</feature>
<evidence type="ECO:0000256" key="1">
    <source>
        <dbReference type="SAM" id="Phobius"/>
    </source>
</evidence>
<accession>A0A0G1XBV9</accession>
<feature type="transmembrane region" description="Helical" evidence="1">
    <location>
        <begin position="109"/>
        <end position="142"/>
    </location>
</feature>
<evidence type="ECO:0000313" key="3">
    <source>
        <dbReference type="Proteomes" id="UP000034846"/>
    </source>
</evidence>
<feature type="transmembrane region" description="Helical" evidence="1">
    <location>
        <begin position="84"/>
        <end position="103"/>
    </location>
</feature>
<keyword evidence="1" id="KW-0812">Transmembrane</keyword>
<sequence length="414" mass="43371">MTSNQLLLGLAIGIGGAALAACGLFVSRDHIVLWARRLGLASLVVLFLSAAAVSLDLADPVLITQIGNATQPFFYGAMISIDRFSSMFIAAAAAVALLSYAKLDTRNQSLVLFATIAMFGIAGIGNVIGIGFFLAWLLALVWMMRAGQGSTWRLVTMISGGWLSIAGLFVASGGALFSDLQSIANYAGSLTEGTLLFGTILSGLGAVGLATTLLDCRKQTSPLSSSGALMLLIATMYVAWRTMLFIMPVLSPVLGVVLVAVGALMLTGLRANARLSSVLISQLIVGLGLGIYAIANENWQLMNLAVFASVMMLLVGVVASAGYIALMQVVGEGRGLNKRAPWLSLYGAMLMMGWTTVNLLGLWMYLAGVTLTMAAPQAGVLAVLLFVLTVVAVFSVMRFAVWSFTWYAGSASPA</sequence>
<feature type="transmembrane region" description="Helical" evidence="1">
    <location>
        <begin position="301"/>
        <end position="330"/>
    </location>
</feature>
<name>A0A0G1XBV9_9BACT</name>
<feature type="transmembrane region" description="Helical" evidence="1">
    <location>
        <begin position="246"/>
        <end position="266"/>
    </location>
</feature>
<gene>
    <name evidence="2" type="ORF">UY72_C0074G0007</name>
</gene>
<organism evidence="2 3">
    <name type="scientific">Candidatus Uhrbacteria bacterium GW2011_GWD2_52_7</name>
    <dbReference type="NCBI Taxonomy" id="1618989"/>
    <lineage>
        <taxon>Bacteria</taxon>
        <taxon>Candidatus Uhriibacteriota</taxon>
    </lineage>
</organism>
<comment type="caution">
    <text evidence="2">The sequence shown here is derived from an EMBL/GenBank/DDBJ whole genome shotgun (WGS) entry which is preliminary data.</text>
</comment>
<feature type="transmembrane region" description="Helical" evidence="1">
    <location>
        <begin position="221"/>
        <end position="240"/>
    </location>
</feature>
<feature type="transmembrane region" description="Helical" evidence="1">
    <location>
        <begin position="195"/>
        <end position="214"/>
    </location>
</feature>
<proteinExistence type="predicted"/>
<feature type="transmembrane region" description="Helical" evidence="1">
    <location>
        <begin position="378"/>
        <end position="401"/>
    </location>
</feature>
<protein>
    <submittedName>
        <fullName evidence="2">Uncharacterized protein</fullName>
    </submittedName>
</protein>
<feature type="transmembrane region" description="Helical" evidence="1">
    <location>
        <begin position="278"/>
        <end position="295"/>
    </location>
</feature>